<comment type="caution">
    <text evidence="4">The sequence shown here is derived from an EMBL/GenBank/DDBJ whole genome shotgun (WGS) entry which is preliminary data.</text>
</comment>
<evidence type="ECO:0000259" key="3">
    <source>
        <dbReference type="SMART" id="SM01117"/>
    </source>
</evidence>
<feature type="region of interest" description="Disordered" evidence="2">
    <location>
        <begin position="228"/>
        <end position="247"/>
    </location>
</feature>
<accession>A0A9P6NDW1</accession>
<dbReference type="EMBL" id="MU167301">
    <property type="protein sequence ID" value="KAG0144148.1"/>
    <property type="molecule type" value="Genomic_DNA"/>
</dbReference>
<dbReference type="AlphaFoldDB" id="A0A9P6NDW1"/>
<feature type="compositionally biased region" description="Low complexity" evidence="2">
    <location>
        <begin position="57"/>
        <end position="71"/>
    </location>
</feature>
<dbReference type="Gene3D" id="3.10.120.10">
    <property type="entry name" value="Cytochrome b5-like heme/steroid binding domain"/>
    <property type="match status" value="1"/>
</dbReference>
<feature type="domain" description="Cytochrome b5 heme-binding" evidence="3">
    <location>
        <begin position="126"/>
        <end position="224"/>
    </location>
</feature>
<keyword evidence="5" id="KW-1185">Reference proteome</keyword>
<reference evidence="4" key="1">
    <citation type="submission" date="2013-11" db="EMBL/GenBank/DDBJ databases">
        <title>Genome sequence of the fusiform rust pathogen reveals effectors for host alternation and coevolution with pine.</title>
        <authorList>
            <consortium name="DOE Joint Genome Institute"/>
            <person name="Smith K."/>
            <person name="Pendleton A."/>
            <person name="Kubisiak T."/>
            <person name="Anderson C."/>
            <person name="Salamov A."/>
            <person name="Aerts A."/>
            <person name="Riley R."/>
            <person name="Clum A."/>
            <person name="Lindquist E."/>
            <person name="Ence D."/>
            <person name="Campbell M."/>
            <person name="Kronenberg Z."/>
            <person name="Feau N."/>
            <person name="Dhillon B."/>
            <person name="Hamelin R."/>
            <person name="Burleigh J."/>
            <person name="Smith J."/>
            <person name="Yandell M."/>
            <person name="Nelson C."/>
            <person name="Grigoriev I."/>
            <person name="Davis J."/>
        </authorList>
    </citation>
    <scope>NUCLEOTIDE SEQUENCE</scope>
    <source>
        <strain evidence="4">G11</strain>
    </source>
</reference>
<evidence type="ECO:0000313" key="5">
    <source>
        <dbReference type="Proteomes" id="UP000886653"/>
    </source>
</evidence>
<feature type="compositionally biased region" description="Basic and acidic residues" evidence="2">
    <location>
        <begin position="238"/>
        <end position="247"/>
    </location>
</feature>
<proteinExistence type="inferred from homology"/>
<sequence length="247" mass="27388">MLPTPTPPSPSELAVPRVLFKGKVVLAKKTNSPFFVHQNYKKMKEEAAAKKTNTPESAASKSARSTTSTRSNNLLPNVLTGTLKYSVLAFLLSLALSRMIMEHWFWGYDGKYVQLNYYFPGPETVFTLEKLAEYDGVKDPSKPLLLAIDGNVYNMDKNKAIYGPGGTYHHFAGKDASRAFVTGCFKTGLTYDTRGFTKQQQKALAHWANFFENSPKYPKVGRVIRPSIDPASPLPQDCDPKKEGGAI</sequence>
<evidence type="ECO:0000256" key="2">
    <source>
        <dbReference type="SAM" id="MobiDB-lite"/>
    </source>
</evidence>
<dbReference type="PANTHER" id="PTHR10281">
    <property type="entry name" value="MEMBRANE-ASSOCIATED PROGESTERONE RECEPTOR COMPONENT-RELATED"/>
    <property type="match status" value="1"/>
</dbReference>
<dbReference type="GO" id="GO:0016020">
    <property type="term" value="C:membrane"/>
    <property type="evidence" value="ECO:0007669"/>
    <property type="project" value="TreeGrafter"/>
</dbReference>
<dbReference type="Proteomes" id="UP000886653">
    <property type="component" value="Unassembled WGS sequence"/>
</dbReference>
<dbReference type="PANTHER" id="PTHR10281:SF76">
    <property type="entry name" value="CALCUTTA CUP-RELATED"/>
    <property type="match status" value="1"/>
</dbReference>
<dbReference type="SUPFAM" id="SSF55856">
    <property type="entry name" value="Cytochrome b5-like heme/steroid binding domain"/>
    <property type="match status" value="1"/>
</dbReference>
<comment type="similarity">
    <text evidence="1">Belongs to the cytochrome b5 family. MAPR subfamily.</text>
</comment>
<gene>
    <name evidence="4" type="ORF">CROQUDRAFT_65321</name>
</gene>
<dbReference type="Pfam" id="PF00173">
    <property type="entry name" value="Cyt-b5"/>
    <property type="match status" value="1"/>
</dbReference>
<dbReference type="OrthoDB" id="10257697at2759"/>
<dbReference type="GO" id="GO:0012505">
    <property type="term" value="C:endomembrane system"/>
    <property type="evidence" value="ECO:0007669"/>
    <property type="project" value="TreeGrafter"/>
</dbReference>
<dbReference type="InterPro" id="IPR050577">
    <property type="entry name" value="MAPR/NEUFC/NENF-like"/>
</dbReference>
<evidence type="ECO:0000313" key="4">
    <source>
        <dbReference type="EMBL" id="KAG0144148.1"/>
    </source>
</evidence>
<organism evidence="4 5">
    <name type="scientific">Cronartium quercuum f. sp. fusiforme G11</name>
    <dbReference type="NCBI Taxonomy" id="708437"/>
    <lineage>
        <taxon>Eukaryota</taxon>
        <taxon>Fungi</taxon>
        <taxon>Dikarya</taxon>
        <taxon>Basidiomycota</taxon>
        <taxon>Pucciniomycotina</taxon>
        <taxon>Pucciniomycetes</taxon>
        <taxon>Pucciniales</taxon>
        <taxon>Coleosporiaceae</taxon>
        <taxon>Cronartium</taxon>
    </lineage>
</organism>
<protein>
    <recommendedName>
        <fullName evidence="3">Cytochrome b5 heme-binding domain-containing protein</fullName>
    </recommendedName>
</protein>
<dbReference type="InterPro" id="IPR036400">
    <property type="entry name" value="Cyt_B5-like_heme/steroid_sf"/>
</dbReference>
<dbReference type="InterPro" id="IPR001199">
    <property type="entry name" value="Cyt_B5-like_heme/steroid-bd"/>
</dbReference>
<dbReference type="SMART" id="SM01117">
    <property type="entry name" value="Cyt-b5"/>
    <property type="match status" value="1"/>
</dbReference>
<feature type="region of interest" description="Disordered" evidence="2">
    <location>
        <begin position="46"/>
        <end position="71"/>
    </location>
</feature>
<evidence type="ECO:0000256" key="1">
    <source>
        <dbReference type="ARBA" id="ARBA00038357"/>
    </source>
</evidence>
<name>A0A9P6NDW1_9BASI</name>